<name>A0AAN7U9G3_9PEZI</name>
<organism evidence="2 3">
    <name type="scientific">Xylaria bambusicola</name>
    <dbReference type="NCBI Taxonomy" id="326684"/>
    <lineage>
        <taxon>Eukaryota</taxon>
        <taxon>Fungi</taxon>
        <taxon>Dikarya</taxon>
        <taxon>Ascomycota</taxon>
        <taxon>Pezizomycotina</taxon>
        <taxon>Sordariomycetes</taxon>
        <taxon>Xylariomycetidae</taxon>
        <taxon>Xylariales</taxon>
        <taxon>Xylariaceae</taxon>
        <taxon>Xylaria</taxon>
    </lineage>
</organism>
<accession>A0AAN7U9G3</accession>
<evidence type="ECO:0000313" key="2">
    <source>
        <dbReference type="EMBL" id="KAK5624504.1"/>
    </source>
</evidence>
<reference evidence="2 3" key="1">
    <citation type="submission" date="2023-10" db="EMBL/GenBank/DDBJ databases">
        <title>Draft genome sequence of Xylaria bambusicola isolate GMP-LS, the root and basal stem rot pathogen of sugarcane in Indonesia.</title>
        <authorList>
            <person name="Selvaraj P."/>
            <person name="Muralishankar V."/>
            <person name="Muruganantham S."/>
            <person name="Sp S."/>
            <person name="Haryani S."/>
            <person name="Lau K.J.X."/>
            <person name="Naqvi N.I."/>
        </authorList>
    </citation>
    <scope>NUCLEOTIDE SEQUENCE [LARGE SCALE GENOMIC DNA]</scope>
    <source>
        <strain evidence="2">GMP-LS</strain>
    </source>
</reference>
<evidence type="ECO:0000313" key="3">
    <source>
        <dbReference type="Proteomes" id="UP001305414"/>
    </source>
</evidence>
<proteinExistence type="predicted"/>
<dbReference type="EMBL" id="JAWHQM010000001">
    <property type="protein sequence ID" value="KAK5624504.1"/>
    <property type="molecule type" value="Genomic_DNA"/>
</dbReference>
<dbReference type="AlphaFoldDB" id="A0AAN7U9G3"/>
<feature type="region of interest" description="Disordered" evidence="1">
    <location>
        <begin position="1"/>
        <end position="32"/>
    </location>
</feature>
<gene>
    <name evidence="2" type="ORF">RRF57_000220</name>
</gene>
<protein>
    <submittedName>
        <fullName evidence="2">Uncharacterized protein</fullName>
    </submittedName>
</protein>
<keyword evidence="3" id="KW-1185">Reference proteome</keyword>
<dbReference type="Proteomes" id="UP001305414">
    <property type="component" value="Unassembled WGS sequence"/>
</dbReference>
<evidence type="ECO:0000256" key="1">
    <source>
        <dbReference type="SAM" id="MobiDB-lite"/>
    </source>
</evidence>
<comment type="caution">
    <text evidence="2">The sequence shown here is derived from an EMBL/GenBank/DDBJ whole genome shotgun (WGS) entry which is preliminary data.</text>
</comment>
<sequence>MRASLVEPTRPSENTDVKEKSPGQTKSPKRSTAAMIIPSLVINFFRRRATGFARGRKLSMVSKSGTSKSKMFRV</sequence>